<accession>A0A8D2LCL7</accession>
<dbReference type="GO" id="GO:0031623">
    <property type="term" value="P:receptor internalization"/>
    <property type="evidence" value="ECO:0007669"/>
    <property type="project" value="TreeGrafter"/>
</dbReference>
<proteinExistence type="inferred from homology"/>
<dbReference type="FunFam" id="1.10.150.510:FF:000002">
    <property type="entry name" value="Receptor activity-modifying protein 1"/>
    <property type="match status" value="1"/>
</dbReference>
<dbReference type="GO" id="GO:0008277">
    <property type="term" value="P:regulation of G protein-coupled receptor signaling pathway"/>
    <property type="evidence" value="ECO:0007669"/>
    <property type="project" value="InterPro"/>
</dbReference>
<sequence length="145" mass="16549">CCSHGLDLPARGLPSHHLIVVTACHETTYGQLIQDFCLSKFKSDMETLRKTLWCDWDKTLGWYGELTNCTILIATKLNCFWPNRLVDEFFIAIHKHYFKSCPVSGRSLRDPPNTVLCPFIVVPIFVTLLVAVLVVWRSKHSESVV</sequence>
<name>A0A8D2LCL7_VARKO</name>
<evidence type="ECO:0000256" key="6">
    <source>
        <dbReference type="ARBA" id="ARBA00022729"/>
    </source>
</evidence>
<evidence type="ECO:0000256" key="1">
    <source>
        <dbReference type="ARBA" id="ARBA00004251"/>
    </source>
</evidence>
<comment type="subunit">
    <text evidence="13">Heterodimer of CALCRL and RAMP1; the interaction induces allosteric modulation of CALCRL function and CGRP1/CALCA and CGRP2/CALCB ligand specificity. Heterodimer of CALCR and RAMP1; interaction forms the AMYR1 receptor complex for amylin/IAPP and CGRP1/CALCA ligands.</text>
</comment>
<evidence type="ECO:0000256" key="7">
    <source>
        <dbReference type="ARBA" id="ARBA00022989"/>
    </source>
</evidence>
<evidence type="ECO:0000256" key="14">
    <source>
        <dbReference type="SAM" id="Phobius"/>
    </source>
</evidence>
<reference evidence="15" key="1">
    <citation type="submission" date="2025-08" db="UniProtKB">
        <authorList>
            <consortium name="Ensembl"/>
        </authorList>
    </citation>
    <scope>IDENTIFICATION</scope>
</reference>
<dbReference type="GO" id="GO:0007186">
    <property type="term" value="P:G protein-coupled receptor signaling pathway"/>
    <property type="evidence" value="ECO:0007669"/>
    <property type="project" value="TreeGrafter"/>
</dbReference>
<comment type="subcellular location">
    <subcellularLocation>
        <location evidence="1">Cell membrane</location>
        <topology evidence="1">Single-pass type I membrane protein</topology>
    </subcellularLocation>
</comment>
<evidence type="ECO:0000313" key="15">
    <source>
        <dbReference type="Ensembl" id="ENSVKKP00000020294.1"/>
    </source>
</evidence>
<keyword evidence="3" id="KW-0813">Transport</keyword>
<dbReference type="Ensembl" id="ENSVKKT00000020798.1">
    <property type="protein sequence ID" value="ENSVKKP00000020294.1"/>
    <property type="gene ID" value="ENSVKKG00000013684.1"/>
</dbReference>
<protein>
    <recommendedName>
        <fullName evidence="11">Receptor activity-modifying protein 1</fullName>
    </recommendedName>
</protein>
<dbReference type="GO" id="GO:0005886">
    <property type="term" value="C:plasma membrane"/>
    <property type="evidence" value="ECO:0007669"/>
    <property type="project" value="UniProtKB-SubCell"/>
</dbReference>
<dbReference type="GO" id="GO:0015026">
    <property type="term" value="F:coreceptor activity"/>
    <property type="evidence" value="ECO:0007669"/>
    <property type="project" value="InterPro"/>
</dbReference>
<dbReference type="Proteomes" id="UP000694545">
    <property type="component" value="Unplaced"/>
</dbReference>
<evidence type="ECO:0000256" key="13">
    <source>
        <dbReference type="ARBA" id="ARBA00049674"/>
    </source>
</evidence>
<comment type="similarity">
    <text evidence="2">Belongs to the RAMP family.</text>
</comment>
<evidence type="ECO:0000256" key="2">
    <source>
        <dbReference type="ARBA" id="ARBA00007087"/>
    </source>
</evidence>
<dbReference type="Pfam" id="PF04901">
    <property type="entry name" value="RAMP"/>
    <property type="match status" value="1"/>
</dbReference>
<evidence type="ECO:0000256" key="12">
    <source>
        <dbReference type="ARBA" id="ARBA00049570"/>
    </source>
</evidence>
<keyword evidence="10" id="KW-0675">Receptor</keyword>
<evidence type="ECO:0000313" key="16">
    <source>
        <dbReference type="Proteomes" id="UP000694545"/>
    </source>
</evidence>
<dbReference type="AlphaFoldDB" id="A0A8D2LCL7"/>
<evidence type="ECO:0000256" key="8">
    <source>
        <dbReference type="ARBA" id="ARBA00023136"/>
    </source>
</evidence>
<keyword evidence="9" id="KW-1015">Disulfide bond</keyword>
<comment type="function">
    <text evidence="12">Accessory protein that interacts with and modulates the function of G-protein coupled receptors including calcitonin gene-related peptide type 1 receptor (CALCRL) and calcitonin receptor (CALCR). Required for the transport of CALCRL to the plasma membrane. Together with CALCRL, form the receptor complex for the calcitonin gene-related peptides CGRP1/CALCA and CGRP2/CALCB. Together with CALCR, form the AMYR1 receptor complex for amylin/IAPP and CGRP1/CALCA.</text>
</comment>
<dbReference type="GO" id="GO:0032870">
    <property type="term" value="P:cellular response to hormone stimulus"/>
    <property type="evidence" value="ECO:0007669"/>
    <property type="project" value="TreeGrafter"/>
</dbReference>
<evidence type="ECO:0000256" key="3">
    <source>
        <dbReference type="ARBA" id="ARBA00022448"/>
    </source>
</evidence>
<organism evidence="15 16">
    <name type="scientific">Varanus komodoensis</name>
    <name type="common">Komodo dragon</name>
    <dbReference type="NCBI Taxonomy" id="61221"/>
    <lineage>
        <taxon>Eukaryota</taxon>
        <taxon>Metazoa</taxon>
        <taxon>Chordata</taxon>
        <taxon>Craniata</taxon>
        <taxon>Vertebrata</taxon>
        <taxon>Euteleostomi</taxon>
        <taxon>Lepidosauria</taxon>
        <taxon>Squamata</taxon>
        <taxon>Bifurcata</taxon>
        <taxon>Unidentata</taxon>
        <taxon>Episquamata</taxon>
        <taxon>Toxicofera</taxon>
        <taxon>Anguimorpha</taxon>
        <taxon>Paleoanguimorpha</taxon>
        <taxon>Varanoidea</taxon>
        <taxon>Varanidae</taxon>
        <taxon>Varanus</taxon>
    </lineage>
</organism>
<evidence type="ECO:0000256" key="10">
    <source>
        <dbReference type="ARBA" id="ARBA00023170"/>
    </source>
</evidence>
<evidence type="ECO:0000256" key="11">
    <source>
        <dbReference type="ARBA" id="ARBA00041071"/>
    </source>
</evidence>
<dbReference type="GO" id="GO:0006886">
    <property type="term" value="P:intracellular protein transport"/>
    <property type="evidence" value="ECO:0007669"/>
    <property type="project" value="InterPro"/>
</dbReference>
<dbReference type="OMA" id="CYWPNRM"/>
<dbReference type="InterPro" id="IPR006985">
    <property type="entry name" value="RAMP"/>
</dbReference>
<dbReference type="GO" id="GO:0006816">
    <property type="term" value="P:calcium ion transport"/>
    <property type="evidence" value="ECO:0007669"/>
    <property type="project" value="TreeGrafter"/>
</dbReference>
<evidence type="ECO:0000256" key="4">
    <source>
        <dbReference type="ARBA" id="ARBA00022475"/>
    </source>
</evidence>
<dbReference type="GO" id="GO:0009986">
    <property type="term" value="C:cell surface"/>
    <property type="evidence" value="ECO:0007669"/>
    <property type="project" value="TreeGrafter"/>
</dbReference>
<dbReference type="GO" id="GO:0043235">
    <property type="term" value="C:receptor complex"/>
    <property type="evidence" value="ECO:0007669"/>
    <property type="project" value="TreeGrafter"/>
</dbReference>
<dbReference type="PANTHER" id="PTHR14076:SF3">
    <property type="entry name" value="RECEPTOR ACTIVITY-MODIFYING PROTEIN 1"/>
    <property type="match status" value="1"/>
</dbReference>
<keyword evidence="7 14" id="KW-1133">Transmembrane helix</keyword>
<evidence type="ECO:0000256" key="5">
    <source>
        <dbReference type="ARBA" id="ARBA00022692"/>
    </source>
</evidence>
<keyword evidence="8 14" id="KW-0472">Membrane</keyword>
<keyword evidence="4" id="KW-1003">Cell membrane</keyword>
<dbReference type="InterPro" id="IPR038126">
    <property type="entry name" value="RAMP_sf"/>
</dbReference>
<dbReference type="GO" id="GO:0072659">
    <property type="term" value="P:protein localization to plasma membrane"/>
    <property type="evidence" value="ECO:0007669"/>
    <property type="project" value="TreeGrafter"/>
</dbReference>
<feature type="transmembrane region" description="Helical" evidence="14">
    <location>
        <begin position="115"/>
        <end position="136"/>
    </location>
</feature>
<dbReference type="PANTHER" id="PTHR14076">
    <property type="entry name" value="RECEPTOR ACTIVITY MODIFYING PROTEIN RAMP"/>
    <property type="match status" value="1"/>
</dbReference>
<keyword evidence="16" id="KW-1185">Reference proteome</keyword>
<reference evidence="15" key="2">
    <citation type="submission" date="2025-09" db="UniProtKB">
        <authorList>
            <consortium name="Ensembl"/>
        </authorList>
    </citation>
    <scope>IDENTIFICATION</scope>
</reference>
<evidence type="ECO:0000256" key="9">
    <source>
        <dbReference type="ARBA" id="ARBA00023157"/>
    </source>
</evidence>
<keyword evidence="6" id="KW-0732">Signal</keyword>
<keyword evidence="5 14" id="KW-0812">Transmembrane</keyword>
<dbReference type="Gene3D" id="1.10.150.510">
    <property type="entry name" value="Receptor activity modifying family"/>
    <property type="match status" value="1"/>
</dbReference>